<dbReference type="InterPro" id="IPR009923">
    <property type="entry name" value="Dodecin"/>
</dbReference>
<protein>
    <submittedName>
        <fullName evidence="1">Dodecin</fullName>
    </submittedName>
</protein>
<dbReference type="InterPro" id="IPR025543">
    <property type="entry name" value="Dodecin-like"/>
</dbReference>
<organism evidence="1 2">
    <name type="scientific">Microvirga arabica</name>
    <dbReference type="NCBI Taxonomy" id="1128671"/>
    <lineage>
        <taxon>Bacteria</taxon>
        <taxon>Pseudomonadati</taxon>
        <taxon>Pseudomonadota</taxon>
        <taxon>Alphaproteobacteria</taxon>
        <taxon>Hyphomicrobiales</taxon>
        <taxon>Methylobacteriaceae</taxon>
        <taxon>Microvirga</taxon>
    </lineage>
</organism>
<dbReference type="Pfam" id="PF07311">
    <property type="entry name" value="Dodecin"/>
    <property type="match status" value="1"/>
</dbReference>
<dbReference type="Gene3D" id="3.30.1660.10">
    <property type="entry name" value="Flavin-binding protein dodecin"/>
    <property type="match status" value="1"/>
</dbReference>
<gene>
    <name evidence="1" type="ORF">ACETIH_04805</name>
</gene>
<dbReference type="InterPro" id="IPR050049">
    <property type="entry name" value="Dodecin_bact"/>
</dbReference>
<comment type="caution">
    <text evidence="1">The sequence shown here is derived from an EMBL/GenBank/DDBJ whole genome shotgun (WGS) entry which is preliminary data.</text>
</comment>
<accession>A0ABV6Y4U0</accession>
<dbReference type="RefSeq" id="WP_203273283.1">
    <property type="nucleotide sequence ID" value="NZ_JAFBID010000039.1"/>
</dbReference>
<proteinExistence type="predicted"/>
<name>A0ABV6Y4U0_9HYPH</name>
<dbReference type="PANTHER" id="PTHR39324">
    <property type="entry name" value="CALCIUM DODECIN"/>
    <property type="match status" value="1"/>
</dbReference>
<dbReference type="InterPro" id="IPR036694">
    <property type="entry name" value="Dodecin-like_sf"/>
</dbReference>
<dbReference type="NCBIfam" id="NF043052">
    <property type="entry name" value="DodecBact"/>
    <property type="match status" value="1"/>
</dbReference>
<dbReference type="SUPFAM" id="SSF89807">
    <property type="entry name" value="Dodecin-like"/>
    <property type="match status" value="1"/>
</dbReference>
<evidence type="ECO:0000313" key="1">
    <source>
        <dbReference type="EMBL" id="MFC1456055.1"/>
    </source>
</evidence>
<sequence>MSKHAYKVVELVGSSTSSIEDAIQAAIKRADQTLRTLRWFEVVQTRGQVENGEVQHYQVVLKAGFTLEGEYP</sequence>
<reference evidence="1 2" key="1">
    <citation type="submission" date="2024-09" db="EMBL/GenBank/DDBJ databases">
        <title>Nodulacao em especies de Leguminosae Basais da Amazonia e Caracterizacao dos Rizobios e Bacterias Associadas aos Nodulos.</title>
        <authorList>
            <person name="Jambeiro I.C.A."/>
            <person name="Lopes I.S."/>
            <person name="Aguiar E.R.G.R."/>
            <person name="Santos A.F.J."/>
            <person name="Dos Santos J.M.F."/>
            <person name="Gross E."/>
        </authorList>
    </citation>
    <scope>NUCLEOTIDE SEQUENCE [LARGE SCALE GENOMIC DNA]</scope>
    <source>
        <strain evidence="1 2">BRUESC1165</strain>
    </source>
</reference>
<keyword evidence="2" id="KW-1185">Reference proteome</keyword>
<dbReference type="Proteomes" id="UP001593940">
    <property type="component" value="Unassembled WGS sequence"/>
</dbReference>
<evidence type="ECO:0000313" key="2">
    <source>
        <dbReference type="Proteomes" id="UP001593940"/>
    </source>
</evidence>
<dbReference type="PANTHER" id="PTHR39324:SF1">
    <property type="entry name" value="CALCIUM DODECIN"/>
    <property type="match status" value="1"/>
</dbReference>
<dbReference type="EMBL" id="JBHOMY010000011">
    <property type="protein sequence ID" value="MFC1456055.1"/>
    <property type="molecule type" value="Genomic_DNA"/>
</dbReference>